<organism evidence="4">
    <name type="scientific">Naegleria gruberi</name>
    <name type="common">Amoeba</name>
    <dbReference type="NCBI Taxonomy" id="5762"/>
    <lineage>
        <taxon>Eukaryota</taxon>
        <taxon>Discoba</taxon>
        <taxon>Heterolobosea</taxon>
        <taxon>Tetramitia</taxon>
        <taxon>Eutetramitia</taxon>
        <taxon>Vahlkampfiidae</taxon>
        <taxon>Naegleria</taxon>
    </lineage>
</organism>
<gene>
    <name evidence="3" type="ORF">NAEGRDRAFT_78344</name>
</gene>
<dbReference type="Proteomes" id="UP000006671">
    <property type="component" value="Unassembled WGS sequence"/>
</dbReference>
<proteinExistence type="predicted"/>
<name>D2V2W5_NAEGR</name>
<feature type="transmembrane region" description="Helical" evidence="2">
    <location>
        <begin position="56"/>
        <end position="74"/>
    </location>
</feature>
<feature type="compositionally biased region" description="Polar residues" evidence="1">
    <location>
        <begin position="397"/>
        <end position="415"/>
    </location>
</feature>
<dbReference type="AlphaFoldDB" id="D2V2W5"/>
<feature type="region of interest" description="Disordered" evidence="1">
    <location>
        <begin position="126"/>
        <end position="145"/>
    </location>
</feature>
<dbReference type="InParanoid" id="D2V2W5"/>
<feature type="compositionally biased region" description="Polar residues" evidence="1">
    <location>
        <begin position="184"/>
        <end position="199"/>
    </location>
</feature>
<dbReference type="VEuPathDB" id="AmoebaDB:NAEGRDRAFT_78344"/>
<evidence type="ECO:0000313" key="4">
    <source>
        <dbReference type="Proteomes" id="UP000006671"/>
    </source>
</evidence>
<feature type="region of interest" description="Disordered" evidence="1">
    <location>
        <begin position="473"/>
        <end position="500"/>
    </location>
</feature>
<feature type="region of interest" description="Disordered" evidence="1">
    <location>
        <begin position="293"/>
        <end position="372"/>
    </location>
</feature>
<evidence type="ECO:0000256" key="1">
    <source>
        <dbReference type="SAM" id="MobiDB-lite"/>
    </source>
</evidence>
<feature type="compositionally biased region" description="Low complexity" evidence="1">
    <location>
        <begin position="308"/>
        <end position="328"/>
    </location>
</feature>
<keyword evidence="4" id="KW-1185">Reference proteome</keyword>
<accession>D2V2W5</accession>
<feature type="compositionally biased region" description="Polar residues" evidence="1">
    <location>
        <begin position="293"/>
        <end position="307"/>
    </location>
</feature>
<sequence>MYIITAFGLVKTLSYTIYYSHTQLLVKLAQFFIPIRINSEIRQIAHDLYKFDFNSLIAYVMTLFSIVIILLPLASGGQELKGKLIILFGTSLLQLVHLPQIQHYLQKAISLDEFVKSKLTSIVPVGGSTEHSQPKTSQVVSNISSSSSVKEKAKLFENNKEQPQQQPIVEKKPVIVKKPIEQPSATSQPAQPKQVSKLASTSTTSSTIEKEQPTIVKPSTVVATESISKKPVEKPSNNIPTSQPEISKPIIPKETIPPKEDTKLTITPSESSTNAANVSGGVKISKLNLSQLSNIPPSTDNATSAETLSSARDSSRDSGSLSARRSGSFVNIMKNVQSPRDSMNSPRNTSALDGVTSPRGTALLSPRNSSNFSQIAERMKQKLNLKPKVESNGPVVESSSTQLGQTQKLHESPNTMDKFKKAKLAQPRKERTRANVKQLLNNVQESNENLIELPKQDDFEKLEQASKNEKKFGLTNPIFRLPPPQSSILPSASSTVEEKEEKKVNLDKVIGKSKQQQGMGGIDLQSVLNARNKLKKTGEELK</sequence>
<keyword evidence="2" id="KW-1133">Transmembrane helix</keyword>
<keyword evidence="2" id="KW-0812">Transmembrane</keyword>
<evidence type="ECO:0000313" key="3">
    <source>
        <dbReference type="EMBL" id="EFC48967.1"/>
    </source>
</evidence>
<evidence type="ECO:0000256" key="2">
    <source>
        <dbReference type="SAM" id="Phobius"/>
    </source>
</evidence>
<feature type="region of interest" description="Disordered" evidence="1">
    <location>
        <begin position="181"/>
        <end position="277"/>
    </location>
</feature>
<dbReference type="EMBL" id="GG738849">
    <property type="protein sequence ID" value="EFC48967.1"/>
    <property type="molecule type" value="Genomic_DNA"/>
</dbReference>
<feature type="compositionally biased region" description="Low complexity" evidence="1">
    <location>
        <begin position="244"/>
        <end position="254"/>
    </location>
</feature>
<dbReference type="KEGG" id="ngr:NAEGRDRAFT_78344"/>
<keyword evidence="2" id="KW-0472">Membrane</keyword>
<dbReference type="STRING" id="5762.D2V2W5"/>
<feature type="compositionally biased region" description="Polar residues" evidence="1">
    <location>
        <begin position="334"/>
        <end position="351"/>
    </location>
</feature>
<feature type="compositionally biased region" description="Polar residues" evidence="1">
    <location>
        <begin position="486"/>
        <end position="495"/>
    </location>
</feature>
<reference evidence="3 4" key="1">
    <citation type="journal article" date="2010" name="Cell">
        <title>The genome of Naegleria gruberi illuminates early eukaryotic versatility.</title>
        <authorList>
            <person name="Fritz-Laylin L.K."/>
            <person name="Prochnik S.E."/>
            <person name="Ginger M.L."/>
            <person name="Dacks J.B."/>
            <person name="Carpenter M.L."/>
            <person name="Field M.C."/>
            <person name="Kuo A."/>
            <person name="Paredez A."/>
            <person name="Chapman J."/>
            <person name="Pham J."/>
            <person name="Shu S."/>
            <person name="Neupane R."/>
            <person name="Cipriano M."/>
            <person name="Mancuso J."/>
            <person name="Tu H."/>
            <person name="Salamov A."/>
            <person name="Lindquist E."/>
            <person name="Shapiro H."/>
            <person name="Lucas S."/>
            <person name="Grigoriev I.V."/>
            <person name="Cande W.Z."/>
            <person name="Fulton C."/>
            <person name="Rokhsar D.S."/>
            <person name="Dawson S.C."/>
        </authorList>
    </citation>
    <scope>NUCLEOTIDE SEQUENCE [LARGE SCALE GENOMIC DNA]</scope>
    <source>
        <strain evidence="3 4">NEG-M</strain>
    </source>
</reference>
<dbReference type="RefSeq" id="XP_002681711.1">
    <property type="nucleotide sequence ID" value="XM_002681665.1"/>
</dbReference>
<feature type="compositionally biased region" description="Polar residues" evidence="1">
    <location>
        <begin position="264"/>
        <end position="277"/>
    </location>
</feature>
<feature type="region of interest" description="Disordered" evidence="1">
    <location>
        <begin position="386"/>
        <end position="415"/>
    </location>
</feature>
<dbReference type="GeneID" id="8852566"/>
<protein>
    <submittedName>
        <fullName evidence="3">Uncharacterized protein</fullName>
    </submittedName>
</protein>